<gene>
    <name evidence="2" type="ORF">DQ384_38305</name>
</gene>
<evidence type="ECO:0000313" key="3">
    <source>
        <dbReference type="Proteomes" id="UP000253094"/>
    </source>
</evidence>
<evidence type="ECO:0000259" key="1">
    <source>
        <dbReference type="Pfam" id="PF04326"/>
    </source>
</evidence>
<dbReference type="AlphaFoldDB" id="A0A367EM39"/>
<dbReference type="Gene3D" id="3.30.950.30">
    <property type="entry name" value="Schlafen, AAA domain"/>
    <property type="match status" value="1"/>
</dbReference>
<dbReference type="OrthoDB" id="3443870at2"/>
<proteinExistence type="predicted"/>
<protein>
    <recommendedName>
        <fullName evidence="1">Schlafen AlbA-2 domain-containing protein</fullName>
    </recommendedName>
</protein>
<dbReference type="InterPro" id="IPR038461">
    <property type="entry name" value="Schlafen_AlbA_2_dom_sf"/>
</dbReference>
<name>A0A367EM39_9ACTN</name>
<dbReference type="Proteomes" id="UP000253094">
    <property type="component" value="Unassembled WGS sequence"/>
</dbReference>
<feature type="domain" description="Schlafen AlbA-2" evidence="1">
    <location>
        <begin position="35"/>
        <end position="142"/>
    </location>
</feature>
<dbReference type="EMBL" id="QOIL01000034">
    <property type="protein sequence ID" value="RCG19134.1"/>
    <property type="molecule type" value="Genomic_DNA"/>
</dbReference>
<comment type="caution">
    <text evidence="2">The sequence shown here is derived from an EMBL/GenBank/DDBJ whole genome shotgun (WGS) entry which is preliminary data.</text>
</comment>
<organism evidence="2 3">
    <name type="scientific">Sphaerisporangium album</name>
    <dbReference type="NCBI Taxonomy" id="509200"/>
    <lineage>
        <taxon>Bacteria</taxon>
        <taxon>Bacillati</taxon>
        <taxon>Actinomycetota</taxon>
        <taxon>Actinomycetes</taxon>
        <taxon>Streptosporangiales</taxon>
        <taxon>Streptosporangiaceae</taxon>
        <taxon>Sphaerisporangium</taxon>
    </lineage>
</organism>
<accession>A0A367EM39</accession>
<keyword evidence="3" id="KW-1185">Reference proteome</keyword>
<evidence type="ECO:0000313" key="2">
    <source>
        <dbReference type="EMBL" id="RCG19134.1"/>
    </source>
</evidence>
<dbReference type="InterPro" id="IPR007421">
    <property type="entry name" value="Schlafen_AlbA_2_dom"/>
</dbReference>
<dbReference type="RefSeq" id="WP_114033789.1">
    <property type="nucleotide sequence ID" value="NZ_QOIL01000034.1"/>
</dbReference>
<reference evidence="2 3" key="1">
    <citation type="submission" date="2018-06" db="EMBL/GenBank/DDBJ databases">
        <title>Sphaerisporangium craniellae sp. nov., isolated from a marine sponge in the South China Sea.</title>
        <authorList>
            <person name="Li L."/>
        </authorList>
    </citation>
    <scope>NUCLEOTIDE SEQUENCE [LARGE SCALE GENOMIC DNA]</scope>
    <source>
        <strain evidence="2 3">CCTCC AA 208026</strain>
    </source>
</reference>
<dbReference type="Pfam" id="PF04326">
    <property type="entry name" value="SLFN_AlbA_2"/>
    <property type="match status" value="1"/>
</dbReference>
<sequence>MLYSPRRLETLFGAPLHLVTHQQITSLVGNADAREAEDLDYKRQYDSGDRTKKEKGNDDIAVDIATFANHLGGLIVVGMAEVQEIPSAALGVHLVGLEGRITNAAAARIHPLPRFECRPVPDPNNPNQGFLLIAVPPSALAPHAVSIPSQREQGLRWPRRHGADKVWLSEAEIAASYRRRVMAATDQAARLLEVENDAVLAAAVTSASRQYPLPLLVVTLVPDLPGDLLLDGVKMRAFEESTRDEVAMVGSTLPTFTSASVAHRRLVAEDATDTPYAVRAQLYTDGSGTFAVHPTAITPAGSDNFTVRVLDAEIAARTASALRYMARHARDRAGVNGAALARAMLVADTHLHPAVSPQPEMETLWPFNNPDFVRYRVDLNAATRYAGAERPLGTRVARIAFGEAGVWLDDLADDGQPLAKAAAQLTGDLFQTYGVPENQQIARDGTIRPYAWGSHWETVQKWVVNTGIPLAAD</sequence>